<dbReference type="InterPro" id="IPR001044">
    <property type="entry name" value="XPG/Rad2_eukaryotes"/>
</dbReference>
<dbReference type="InterPro" id="IPR006084">
    <property type="entry name" value="XPG/Rad2"/>
</dbReference>
<keyword evidence="6" id="KW-0255">Endonuclease</keyword>
<feature type="region of interest" description="Disordered" evidence="12">
    <location>
        <begin position="1425"/>
        <end position="1632"/>
    </location>
</feature>
<comment type="subcellular location">
    <subcellularLocation>
        <location evidence="2">Nucleus</location>
    </subcellularLocation>
</comment>
<dbReference type="PANTHER" id="PTHR16171">
    <property type="entry name" value="DNA REPAIR PROTEIN COMPLEMENTING XP-G CELLS-RELATED"/>
    <property type="match status" value="1"/>
</dbReference>
<proteinExistence type="inferred from homology"/>
<dbReference type="EMBL" id="JAPDMQ010000140">
    <property type="protein sequence ID" value="KAK0533282.1"/>
    <property type="molecule type" value="Genomic_DNA"/>
</dbReference>
<keyword evidence="10" id="KW-0234">DNA repair</keyword>
<feature type="compositionally biased region" description="Low complexity" evidence="12">
    <location>
        <begin position="808"/>
        <end position="829"/>
    </location>
</feature>
<dbReference type="InterPro" id="IPR036279">
    <property type="entry name" value="5-3_exonuclease_C_sf"/>
</dbReference>
<feature type="compositionally biased region" description="Low complexity" evidence="12">
    <location>
        <begin position="125"/>
        <end position="136"/>
    </location>
</feature>
<dbReference type="GO" id="GO:0005634">
    <property type="term" value="C:nucleus"/>
    <property type="evidence" value="ECO:0007669"/>
    <property type="project" value="UniProtKB-SubCell"/>
</dbReference>
<keyword evidence="8" id="KW-0378">Hydrolase</keyword>
<feature type="compositionally biased region" description="Low complexity" evidence="12">
    <location>
        <begin position="644"/>
        <end position="656"/>
    </location>
</feature>
<dbReference type="Proteomes" id="UP001176521">
    <property type="component" value="Unassembled WGS sequence"/>
</dbReference>
<evidence type="ECO:0000256" key="2">
    <source>
        <dbReference type="ARBA" id="ARBA00004123"/>
    </source>
</evidence>
<dbReference type="SMART" id="SM00484">
    <property type="entry name" value="XPGI"/>
    <property type="match status" value="1"/>
</dbReference>
<feature type="compositionally biased region" description="Basic residues" evidence="12">
    <location>
        <begin position="1462"/>
        <end position="1480"/>
    </location>
</feature>
<dbReference type="Pfam" id="PF00752">
    <property type="entry name" value="XPG_N"/>
    <property type="match status" value="1"/>
</dbReference>
<dbReference type="GO" id="GO:0004520">
    <property type="term" value="F:DNA endonuclease activity"/>
    <property type="evidence" value="ECO:0007669"/>
    <property type="project" value="TreeGrafter"/>
</dbReference>
<feature type="compositionally biased region" description="Polar residues" evidence="12">
    <location>
        <begin position="844"/>
        <end position="853"/>
    </location>
</feature>
<dbReference type="GO" id="GO:0006289">
    <property type="term" value="P:nucleotide-excision repair"/>
    <property type="evidence" value="ECO:0007669"/>
    <property type="project" value="InterPro"/>
</dbReference>
<gene>
    <name evidence="15" type="primary">RAD2</name>
    <name evidence="15" type="ORF">OC842_003007</name>
</gene>
<evidence type="ECO:0000256" key="9">
    <source>
        <dbReference type="ARBA" id="ARBA00022842"/>
    </source>
</evidence>
<evidence type="ECO:0000256" key="12">
    <source>
        <dbReference type="SAM" id="MobiDB-lite"/>
    </source>
</evidence>
<comment type="cofactor">
    <cofactor evidence="1">
        <name>Mg(2+)</name>
        <dbReference type="ChEBI" id="CHEBI:18420"/>
    </cofactor>
</comment>
<feature type="compositionally biased region" description="Acidic residues" evidence="12">
    <location>
        <begin position="912"/>
        <end position="922"/>
    </location>
</feature>
<evidence type="ECO:0000256" key="5">
    <source>
        <dbReference type="ARBA" id="ARBA00022723"/>
    </source>
</evidence>
<evidence type="ECO:0000259" key="14">
    <source>
        <dbReference type="SMART" id="SM00485"/>
    </source>
</evidence>
<dbReference type="SMART" id="SM00485">
    <property type="entry name" value="XPGN"/>
    <property type="match status" value="1"/>
</dbReference>
<dbReference type="GO" id="GO:0003697">
    <property type="term" value="F:single-stranded DNA binding"/>
    <property type="evidence" value="ECO:0007669"/>
    <property type="project" value="InterPro"/>
</dbReference>
<evidence type="ECO:0000256" key="10">
    <source>
        <dbReference type="ARBA" id="ARBA00023204"/>
    </source>
</evidence>
<feature type="compositionally biased region" description="Polar residues" evidence="12">
    <location>
        <begin position="794"/>
        <end position="807"/>
    </location>
</feature>
<evidence type="ECO:0000313" key="15">
    <source>
        <dbReference type="EMBL" id="KAK0533282.1"/>
    </source>
</evidence>
<feature type="compositionally biased region" description="Low complexity" evidence="12">
    <location>
        <begin position="1486"/>
        <end position="1497"/>
    </location>
</feature>
<feature type="compositionally biased region" description="Low complexity" evidence="12">
    <location>
        <begin position="449"/>
        <end position="465"/>
    </location>
</feature>
<keyword evidence="16" id="KW-1185">Reference proteome</keyword>
<feature type="compositionally biased region" description="Acidic residues" evidence="12">
    <location>
        <begin position="170"/>
        <end position="179"/>
    </location>
</feature>
<feature type="compositionally biased region" description="Basic and acidic residues" evidence="12">
    <location>
        <begin position="180"/>
        <end position="190"/>
    </location>
</feature>
<dbReference type="SUPFAM" id="SSF47807">
    <property type="entry name" value="5' to 3' exonuclease, C-terminal subdomain"/>
    <property type="match status" value="1"/>
</dbReference>
<reference evidence="15" key="1">
    <citation type="journal article" date="2023" name="PhytoFront">
        <title>Draft Genome Resources of Seven Strains of Tilletia horrida, Causal Agent of Kernel Smut of Rice.</title>
        <authorList>
            <person name="Khanal S."/>
            <person name="Antony Babu S."/>
            <person name="Zhou X.G."/>
        </authorList>
    </citation>
    <scope>NUCLEOTIDE SEQUENCE</scope>
    <source>
        <strain evidence="15">TX3</strain>
    </source>
</reference>
<dbReference type="SMART" id="SM00279">
    <property type="entry name" value="HhH2"/>
    <property type="match status" value="1"/>
</dbReference>
<feature type="compositionally biased region" description="Acidic residues" evidence="12">
    <location>
        <begin position="975"/>
        <end position="985"/>
    </location>
</feature>
<feature type="region of interest" description="Disordered" evidence="12">
    <location>
        <begin position="866"/>
        <end position="1013"/>
    </location>
</feature>
<dbReference type="InterPro" id="IPR019974">
    <property type="entry name" value="XPG_CS"/>
</dbReference>
<dbReference type="SUPFAM" id="SSF88723">
    <property type="entry name" value="PIN domain-like"/>
    <property type="match status" value="1"/>
</dbReference>
<organism evidence="15 16">
    <name type="scientific">Tilletia horrida</name>
    <dbReference type="NCBI Taxonomy" id="155126"/>
    <lineage>
        <taxon>Eukaryota</taxon>
        <taxon>Fungi</taxon>
        <taxon>Dikarya</taxon>
        <taxon>Basidiomycota</taxon>
        <taxon>Ustilaginomycotina</taxon>
        <taxon>Exobasidiomycetes</taxon>
        <taxon>Tilletiales</taxon>
        <taxon>Tilletiaceae</taxon>
        <taxon>Tilletia</taxon>
    </lineage>
</organism>
<dbReference type="PROSITE" id="PS00842">
    <property type="entry name" value="XPG_2"/>
    <property type="match status" value="1"/>
</dbReference>
<dbReference type="PRINTS" id="PR00853">
    <property type="entry name" value="XPGRADSUPER"/>
</dbReference>
<feature type="compositionally biased region" description="Basic residues" evidence="12">
    <location>
        <begin position="1595"/>
        <end position="1609"/>
    </location>
</feature>
<feature type="compositionally biased region" description="Low complexity" evidence="12">
    <location>
        <begin position="866"/>
        <end position="886"/>
    </location>
</feature>
<evidence type="ECO:0000256" key="11">
    <source>
        <dbReference type="ARBA" id="ARBA00023242"/>
    </source>
</evidence>
<sequence length="1632" mass="175485">MKLETLEGQRLAIDSSIWLYHFQNAMRDKEGRTLSNAHILGFLWRILKLLFYGIRPVFVFDGAAPVLKRRTLANRKTRKEGAKETHARTAEKLFAAQLRAAAVKHIASGPGLSAKARGKQRAVDGAGVEQEQGGAAPSSSGGIVYLDDLRGASPAAAAPQSPAPAINGDGDGDDFSDSDVEARRRRELYSERATPAKRPKPATIRERVEAEQKKRQAEQAARSPDVHDSAVKKRRKNNDWHKDQYDLPPLEQPLELIGSSKAAEKNDIRFATDEELRALLAQLAPEDLDTSSEAFRSLPFEMQYELVGDARLQSRGTSYKRLQAMLKAAPTAIDFSRAQVAGLKTRNELTQRVLEVTDEIGHAHIRVEGVSGGKGRVEGARGKEYVLLRNEGAEGGWVLGVRTDGQSAQDAIQIGDDNDDDDDDDGDGDGSGPGRSTKWFEHAEESMRKATSSARRRASASASDTPARKIRKQRVAAGSRASVSTNNTPRKPPSIISISDDEVAHLQLEEAVDTAAADRSRVTPPPRGRRSVEDENQLLATPASISTSSHVSIEDFGADAYEGLYDLPGLANEEPGIHPEDQKEEEEEIVFDDNGDPIGVFLPGGRVQGFLDEAEDEPLPGPSSTPARQSNKLIIPKRPADFIPASSSSSAKLSPKTPRSQQPRSQPGSAQLKTPSSAIFVGLPDSDDEDDVGWMYAGSQEVHEQTEEDEDTRSQLSDELEVVAQSPSARGWPSEPLSTPASALVPELASPEISAVDEGVKVRDFASTAAVHSSPRSKQASAVKTAAVLEPGCPQSQAPTSAQVSMGASTSKSTPVVVPKSAPAPASAADHPRIQPLADRSPSPDGSATSALGMSTAARASLTFRSAPSKALSLSPSASPISLNSPHPHEDHAPRASKTSPVRSPAHRIQEGEEYVAEEEMELPPPAVVQEEPLFLSEEEDELQDHNSPLLPLRKDSTEDGGSITSDFPSREAMDVDEDDEDGLSDNERRGGLQYDADSPDEADDSNERIVGPDGLVLPTRAELEAFEAEDAQDLGLEDDQDEFATFLSKTKGRSLREVQEEIEAEVASLKAQHANTRRSQEEITQQMVREIQLMLRLFGLPYITAPAEAEAQCAELVQRQLVDGIITDDSDVFLFGGTRVYKNMFNQHKVVECYMLSDLEREMGISRQKLVSLAYLLGSDYTEGLTGVGPVTAMEVLATFFDEHAADRAEARAAAKRKTLAKIGADAASSFEGQVGLIRFRDWWMKVQMGQDKAPLPEPVAEHADPKLIKRIKRSLRNKVHLSRDWPSPAVLNAYYEPVVDTSDENFQWGLPDLDSVRMFLGEYLKWSTTKTDQYVLPVIEAQNRRAKAKQTTLDQAGFLGTSAIGQGQSSANEVLYAGRARPQVRSTRLQEVIDGFRRAKRNAKTSIGRDGVPRAGSSVADALEISGSSGEEDGLQERAAEEGEEDESVVTGSSSAPARGRGRGRGRGKGRGRARGSGRGRGSGRAAKSTRAASARPEEDAVPSSADEDGTFGASKGGGDDDEFSEWSSDAGSEYGSKSRRGKAGKSPSTRGRAGSRGRGRGRGGCGKAPASGSPPASASTSTSEAGAASGRGRTRGRPRGRGRGRGAGRGTGLGLADARRMNLDDAFDV</sequence>
<dbReference type="InterPro" id="IPR006086">
    <property type="entry name" value="XPG-I_dom"/>
</dbReference>
<dbReference type="InterPro" id="IPR006085">
    <property type="entry name" value="XPG_DNA_repair_N"/>
</dbReference>
<dbReference type="CDD" id="cd09868">
    <property type="entry name" value="PIN_XPG_RAD2"/>
    <property type="match status" value="2"/>
</dbReference>
<feature type="compositionally biased region" description="Acidic residues" evidence="12">
    <location>
        <begin position="416"/>
        <end position="428"/>
    </location>
</feature>
<feature type="compositionally biased region" description="Low complexity" evidence="12">
    <location>
        <begin position="1570"/>
        <end position="1594"/>
    </location>
</feature>
<feature type="compositionally biased region" description="Low complexity" evidence="12">
    <location>
        <begin position="1451"/>
        <end position="1461"/>
    </location>
</feature>
<dbReference type="InterPro" id="IPR029060">
    <property type="entry name" value="PIN-like_dom_sf"/>
</dbReference>
<dbReference type="GO" id="GO:0046872">
    <property type="term" value="F:metal ion binding"/>
    <property type="evidence" value="ECO:0007669"/>
    <property type="project" value="UniProtKB-KW"/>
</dbReference>
<dbReference type="GO" id="GO:0016788">
    <property type="term" value="F:hydrolase activity, acting on ester bonds"/>
    <property type="evidence" value="ECO:0007669"/>
    <property type="project" value="InterPro"/>
</dbReference>
<feature type="region of interest" description="Disordered" evidence="12">
    <location>
        <begin position="111"/>
        <end position="247"/>
    </location>
</feature>
<evidence type="ECO:0000256" key="1">
    <source>
        <dbReference type="ARBA" id="ARBA00001946"/>
    </source>
</evidence>
<keyword evidence="4" id="KW-0540">Nuclease</keyword>
<feature type="region of interest" description="Disordered" evidence="12">
    <location>
        <begin position="792"/>
        <end position="854"/>
    </location>
</feature>
<comment type="similarity">
    <text evidence="3">Belongs to the XPG/RAD2 endonuclease family. XPG subfamily.</text>
</comment>
<dbReference type="Gene3D" id="1.10.150.20">
    <property type="entry name" value="5' to 3' exonuclease, C-terminal subdomain"/>
    <property type="match status" value="1"/>
</dbReference>
<evidence type="ECO:0000256" key="6">
    <source>
        <dbReference type="ARBA" id="ARBA00022759"/>
    </source>
</evidence>
<evidence type="ECO:0000256" key="3">
    <source>
        <dbReference type="ARBA" id="ARBA00005283"/>
    </source>
</evidence>
<feature type="compositionally biased region" description="Polar residues" evidence="12">
    <location>
        <begin position="657"/>
        <end position="677"/>
    </location>
</feature>
<evidence type="ECO:0000256" key="4">
    <source>
        <dbReference type="ARBA" id="ARBA00022722"/>
    </source>
</evidence>
<evidence type="ECO:0000313" key="16">
    <source>
        <dbReference type="Proteomes" id="UP001176521"/>
    </source>
</evidence>
<accession>A0AAN6JL47</accession>
<dbReference type="Gene3D" id="3.40.50.1010">
    <property type="entry name" value="5'-nuclease"/>
    <property type="match status" value="2"/>
</dbReference>
<dbReference type="CDD" id="cd09904">
    <property type="entry name" value="H3TH_XPG"/>
    <property type="match status" value="1"/>
</dbReference>
<evidence type="ECO:0000256" key="7">
    <source>
        <dbReference type="ARBA" id="ARBA00022763"/>
    </source>
</evidence>
<feature type="domain" description="XPG-I" evidence="13">
    <location>
        <begin position="1097"/>
        <end position="1166"/>
    </location>
</feature>
<evidence type="ECO:0000256" key="8">
    <source>
        <dbReference type="ARBA" id="ARBA00022801"/>
    </source>
</evidence>
<dbReference type="PANTHER" id="PTHR16171:SF7">
    <property type="entry name" value="DNA REPAIR PROTEIN RAD2"/>
    <property type="match status" value="1"/>
</dbReference>
<feature type="region of interest" description="Disordered" evidence="12">
    <location>
        <begin position="511"/>
        <end position="549"/>
    </location>
</feature>
<feature type="domain" description="XPG N-terminal" evidence="14">
    <location>
        <begin position="1"/>
        <end position="82"/>
    </location>
</feature>
<feature type="region of interest" description="Disordered" evidence="12">
    <location>
        <begin position="412"/>
        <end position="496"/>
    </location>
</feature>
<dbReference type="PRINTS" id="PR00066">
    <property type="entry name" value="XRODRMPGMNTG"/>
</dbReference>
<feature type="compositionally biased region" description="Acidic residues" evidence="12">
    <location>
        <begin position="582"/>
        <end position="595"/>
    </location>
</feature>
<feature type="region of interest" description="Disordered" evidence="12">
    <location>
        <begin position="566"/>
        <end position="740"/>
    </location>
</feature>
<dbReference type="PROSITE" id="PS00841">
    <property type="entry name" value="XPG_1"/>
    <property type="match status" value="1"/>
</dbReference>
<dbReference type="InterPro" id="IPR008918">
    <property type="entry name" value="HhH2"/>
</dbReference>
<feature type="compositionally biased region" description="Basic and acidic residues" evidence="12">
    <location>
        <begin position="224"/>
        <end position="245"/>
    </location>
</feature>
<name>A0AAN6JL47_9BASI</name>
<dbReference type="Pfam" id="PF00867">
    <property type="entry name" value="XPG_I"/>
    <property type="match status" value="1"/>
</dbReference>
<keyword evidence="9" id="KW-0460">Magnesium</keyword>
<feature type="compositionally biased region" description="Basic and acidic residues" evidence="12">
    <location>
        <begin position="438"/>
        <end position="448"/>
    </location>
</feature>
<comment type="caution">
    <text evidence="15">The sequence shown here is derived from an EMBL/GenBank/DDBJ whole genome shotgun (WGS) entry which is preliminary data.</text>
</comment>
<feature type="compositionally biased region" description="Polar residues" evidence="12">
    <location>
        <begin position="622"/>
        <end position="632"/>
    </location>
</feature>
<keyword evidence="5" id="KW-0479">Metal-binding</keyword>
<protein>
    <submittedName>
        <fullName evidence="15">DNA repair protein rad2</fullName>
    </submittedName>
</protein>
<keyword evidence="11" id="KW-0539">Nucleus</keyword>
<feature type="compositionally biased region" description="Low complexity" evidence="12">
    <location>
        <begin position="152"/>
        <end position="165"/>
    </location>
</feature>
<keyword evidence="7" id="KW-0227">DNA damage</keyword>
<evidence type="ECO:0000259" key="13">
    <source>
        <dbReference type="SMART" id="SM00484"/>
    </source>
</evidence>
<feature type="compositionally biased region" description="Basic and acidic residues" evidence="12">
    <location>
        <begin position="203"/>
        <end position="217"/>
    </location>
</feature>